<dbReference type="RefSeq" id="WP_222822726.1">
    <property type="nucleotide sequence ID" value="NZ_CP082237.1"/>
</dbReference>
<dbReference type="KEGG" id="cthu:HUR95_15695"/>
<dbReference type="AlphaFoldDB" id="A0A8X8IA70"/>
<gene>
    <name evidence="1" type="ORF">HUR95_15695</name>
</gene>
<proteinExistence type="predicted"/>
<protein>
    <submittedName>
        <fullName evidence="1">Uncharacterized protein</fullName>
    </submittedName>
</protein>
<evidence type="ECO:0000313" key="2">
    <source>
        <dbReference type="Proteomes" id="UP000825179"/>
    </source>
</evidence>
<name>A0A8X8IA70_CALTT</name>
<sequence>MTLNGLNRKINHIEENFKFIGEGEDNMTFTLVFNSVLRNKSYMLVFEPVPIWRISKGREVVVTRKSPKYPYGGLRQLFEAVNFKVETEETKFPDSKQCIIIVHPQGYGTEEDLNTLKKELSEEGFEYQMISFKKAGWED</sequence>
<dbReference type="Proteomes" id="UP000825179">
    <property type="component" value="Chromosome"/>
</dbReference>
<dbReference type="EMBL" id="CP082237">
    <property type="protein sequence ID" value="QZT33650.1"/>
    <property type="molecule type" value="Genomic_DNA"/>
</dbReference>
<keyword evidence="2" id="KW-1185">Reference proteome</keyword>
<organism evidence="1 2">
    <name type="scientific">Caldalkalibacillus thermarum (strain TA2.A1)</name>
    <dbReference type="NCBI Taxonomy" id="986075"/>
    <lineage>
        <taxon>Bacteria</taxon>
        <taxon>Bacillati</taxon>
        <taxon>Bacillota</taxon>
        <taxon>Bacilli</taxon>
        <taxon>Bacillales</taxon>
        <taxon>Bacillaceae</taxon>
        <taxon>Caldalkalibacillus</taxon>
    </lineage>
</organism>
<evidence type="ECO:0000313" key="1">
    <source>
        <dbReference type="EMBL" id="QZT33650.1"/>
    </source>
</evidence>
<reference evidence="1 2" key="1">
    <citation type="journal article" date="2020" name="Extremophiles">
        <title>Genomic analysis of Caldalkalibacillus thermarum TA2.A1 reveals aerobic alkaliphilic metabolism and evolutionary hallmarks linking alkaliphilic bacteria and plant life.</title>
        <authorList>
            <person name="de Jong S.I."/>
            <person name="van den Broek M.A."/>
            <person name="Merkel A.Y."/>
            <person name="de la Torre Cortes P."/>
            <person name="Kalamorz F."/>
            <person name="Cook G.M."/>
            <person name="van Loosdrecht M.C.M."/>
            <person name="McMillan D.G.G."/>
        </authorList>
    </citation>
    <scope>NUCLEOTIDE SEQUENCE [LARGE SCALE GENOMIC DNA]</scope>
    <source>
        <strain evidence="1 2">TA2.A1</strain>
    </source>
</reference>
<accession>A0A8X8IA70</accession>